<dbReference type="AlphaFoldDB" id="A0A2M4D784"/>
<name>A0A2M4D784_ANODA</name>
<dbReference type="EMBL" id="GGFL01009257">
    <property type="protein sequence ID" value="MBW73435.1"/>
    <property type="molecule type" value="Transcribed_RNA"/>
</dbReference>
<reference evidence="1" key="1">
    <citation type="submission" date="2018-01" db="EMBL/GenBank/DDBJ databases">
        <title>An insight into the sialome of Amazonian anophelines.</title>
        <authorList>
            <person name="Ribeiro J.M."/>
            <person name="Scarpassa V."/>
            <person name="Calvo E."/>
        </authorList>
    </citation>
    <scope>NUCLEOTIDE SEQUENCE</scope>
</reference>
<protein>
    <submittedName>
        <fullName evidence="1">Putative secreted protein</fullName>
    </submittedName>
</protein>
<organism evidence="1">
    <name type="scientific">Anopheles darlingi</name>
    <name type="common">Mosquito</name>
    <dbReference type="NCBI Taxonomy" id="43151"/>
    <lineage>
        <taxon>Eukaryota</taxon>
        <taxon>Metazoa</taxon>
        <taxon>Ecdysozoa</taxon>
        <taxon>Arthropoda</taxon>
        <taxon>Hexapoda</taxon>
        <taxon>Insecta</taxon>
        <taxon>Pterygota</taxon>
        <taxon>Neoptera</taxon>
        <taxon>Endopterygota</taxon>
        <taxon>Diptera</taxon>
        <taxon>Nematocera</taxon>
        <taxon>Culicoidea</taxon>
        <taxon>Culicidae</taxon>
        <taxon>Anophelinae</taxon>
        <taxon>Anopheles</taxon>
    </lineage>
</organism>
<evidence type="ECO:0000313" key="1">
    <source>
        <dbReference type="EMBL" id="MBW73435.1"/>
    </source>
</evidence>
<sequence>MFDFDILLLLRASVGRSVGGTGVMCMADTMHDTPLLVACCLLTFHFTLAMNEEGNWLSLLALTPRATSNHRCKKGHKMVRLRLLVKWDWIGTFQSKAPPGY</sequence>
<accession>A0A2M4D784</accession>
<proteinExistence type="predicted"/>